<sequence length="758" mass="79125">MYHAAIYNAMLPVTIRGVDALDVVGVGGRAPEHALRVPELELEVEAGVDDSDVFGAEEGGVGCDLRDSAMGWQARRDSPMGSSSDWEAHDAYHPTCIVLGNDDKGRRLQHRPPYRQRRAQLFVDHTQLSEDAFTFSATWSVESDASWAGKTQTVFSPAADSKEEGSFEITAYGSIVGSAPSSLEGHTTLVTVNEKAPVQASFYPEYTTTTSSNSTTTTPIALGLPRGTGVDFAVVGAHEQQAVLGKTLVVDDNAPGVLYTGAWGAEKAREVSVGGAVGGGGGGAVGGGVHRSAAGGGEVSVTFVGTSVSVFGAYEVGASAKYTLDGGCRGGIDVYNTPSRNGFDELPLVHIKHNLVTLKPVVVCSLVRGEAATRRAAEPVLVEMLPGCAVRGGRGFQWTWTWGLGHEGAGEAGGAAVVDLVAPECYALLLFEGEREGCRAGRLNRRVEKDGQTGDAQRACGLEWWRVEVGGWTVRGRIWRGHRAKPGQFGKPSDTSGRQAKRARRAHTYASAMDARRPAVATQTAAAAASAAADPSSSGCKALTAAAAAVVAFVLAVTLTAAAAAAVVAVCTCTGNEQRIQVERNLVHAHVALDVAHGLARGLDGVVRGVDALDVVWVGGRAPEHALRVPELELEGEALVDDSGVFGAEEGGWVMISLGYGVASASGLTNGFELGLGSWVWGWGEAATTWADAETVLVEMLMLPGHEGAGEPGGTAVVDFVGPEGYALLFFEGERVRDGRAEGEEEGGPEGWRVDRGR</sequence>
<feature type="region of interest" description="Disordered" evidence="1">
    <location>
        <begin position="738"/>
        <end position="758"/>
    </location>
</feature>
<evidence type="ECO:0000313" key="3">
    <source>
        <dbReference type="EMBL" id="KAF6745440.1"/>
    </source>
</evidence>
<keyword evidence="2" id="KW-0472">Membrane</keyword>
<evidence type="ECO:0000256" key="1">
    <source>
        <dbReference type="SAM" id="MobiDB-lite"/>
    </source>
</evidence>
<comment type="caution">
    <text evidence="3">The sequence shown here is derived from an EMBL/GenBank/DDBJ whole genome shotgun (WGS) entry which is preliminary data.</text>
</comment>
<gene>
    <name evidence="3" type="ORF">DFP72DRAFT_856544</name>
</gene>
<reference evidence="3 4" key="1">
    <citation type="submission" date="2020-07" db="EMBL/GenBank/DDBJ databases">
        <title>Comparative genomics of pyrophilous fungi reveals a link between fire events and developmental genes.</title>
        <authorList>
            <consortium name="DOE Joint Genome Institute"/>
            <person name="Steindorff A.S."/>
            <person name="Carver A."/>
            <person name="Calhoun S."/>
            <person name="Stillman K."/>
            <person name="Liu H."/>
            <person name="Lipzen A."/>
            <person name="Pangilinan J."/>
            <person name="Labutti K."/>
            <person name="Bruns T.D."/>
            <person name="Grigoriev I.V."/>
        </authorList>
    </citation>
    <scope>NUCLEOTIDE SEQUENCE [LARGE SCALE GENOMIC DNA]</scope>
    <source>
        <strain evidence="3 4">CBS 144469</strain>
    </source>
</reference>
<feature type="region of interest" description="Disordered" evidence="1">
    <location>
        <begin position="483"/>
        <end position="516"/>
    </location>
</feature>
<keyword evidence="2" id="KW-1133">Transmembrane helix</keyword>
<accession>A0A8H6HE85</accession>
<keyword evidence="4" id="KW-1185">Reference proteome</keyword>
<name>A0A8H6HE85_9AGAR</name>
<protein>
    <submittedName>
        <fullName evidence="3">Uncharacterized protein</fullName>
    </submittedName>
</protein>
<evidence type="ECO:0000256" key="2">
    <source>
        <dbReference type="SAM" id="Phobius"/>
    </source>
</evidence>
<dbReference type="AlphaFoldDB" id="A0A8H6HE85"/>
<evidence type="ECO:0000313" key="4">
    <source>
        <dbReference type="Proteomes" id="UP000521943"/>
    </source>
</evidence>
<proteinExistence type="predicted"/>
<dbReference type="EMBL" id="JACGCI010000106">
    <property type="protein sequence ID" value="KAF6745440.1"/>
    <property type="molecule type" value="Genomic_DNA"/>
</dbReference>
<keyword evidence="2" id="KW-0812">Transmembrane</keyword>
<feature type="transmembrane region" description="Helical" evidence="2">
    <location>
        <begin position="545"/>
        <end position="571"/>
    </location>
</feature>
<dbReference type="Proteomes" id="UP000521943">
    <property type="component" value="Unassembled WGS sequence"/>
</dbReference>
<organism evidence="3 4">
    <name type="scientific">Ephemerocybe angulata</name>
    <dbReference type="NCBI Taxonomy" id="980116"/>
    <lineage>
        <taxon>Eukaryota</taxon>
        <taxon>Fungi</taxon>
        <taxon>Dikarya</taxon>
        <taxon>Basidiomycota</taxon>
        <taxon>Agaricomycotina</taxon>
        <taxon>Agaricomycetes</taxon>
        <taxon>Agaricomycetidae</taxon>
        <taxon>Agaricales</taxon>
        <taxon>Agaricineae</taxon>
        <taxon>Psathyrellaceae</taxon>
        <taxon>Ephemerocybe</taxon>
    </lineage>
</organism>